<evidence type="ECO:0000259" key="3">
    <source>
        <dbReference type="Pfam" id="PF20177"/>
    </source>
</evidence>
<dbReference type="EMBL" id="CP015622">
    <property type="protein sequence ID" value="ANE05283.1"/>
    <property type="molecule type" value="Genomic_DNA"/>
</dbReference>
<evidence type="ECO:0000313" key="5">
    <source>
        <dbReference type="Proteomes" id="UP000076929"/>
    </source>
</evidence>
<keyword evidence="2" id="KW-1133">Transmembrane helix</keyword>
<evidence type="ECO:0000256" key="2">
    <source>
        <dbReference type="SAM" id="Phobius"/>
    </source>
</evidence>
<feature type="compositionally biased region" description="Basic and acidic residues" evidence="1">
    <location>
        <begin position="158"/>
        <end position="168"/>
    </location>
</feature>
<feature type="transmembrane region" description="Helical" evidence="2">
    <location>
        <begin position="72"/>
        <end position="100"/>
    </location>
</feature>
<feature type="compositionally biased region" description="Basic and acidic residues" evidence="1">
    <location>
        <begin position="113"/>
        <end position="123"/>
    </location>
</feature>
<feature type="region of interest" description="Disordered" evidence="1">
    <location>
        <begin position="109"/>
        <end position="208"/>
    </location>
</feature>
<accession>A0A172QX41</accession>
<proteinExistence type="predicted"/>
<evidence type="ECO:0000313" key="4">
    <source>
        <dbReference type="EMBL" id="ANE05283.1"/>
    </source>
</evidence>
<evidence type="ECO:0000256" key="1">
    <source>
        <dbReference type="SAM" id="MobiDB-lite"/>
    </source>
</evidence>
<dbReference type="AlphaFoldDB" id="A0A172QX41"/>
<dbReference type="Pfam" id="PF20177">
    <property type="entry name" value="DUF6542"/>
    <property type="match status" value="1"/>
</dbReference>
<protein>
    <submittedName>
        <fullName evidence="4">Gamma-aminobutyrate permease</fullName>
    </submittedName>
</protein>
<dbReference type="STRING" id="1652495.ccrud_05020"/>
<sequence length="208" mass="22949">MMGVIGLPFQLVFIIATLGVTLLVEARGLFLTVASIPLLFGIFTPLTAWFVSQKGSVSSASPGVSATEILTAIYPLAQLFPTLIMVTLVAALIAVIRIILLRRNQETQQVSGERTRRAQREAEQANQAAARRARAQSTKVRSRRAQPAGEGSQVTVDELIKRSQERRQHVGQRHPVVPPPKPRPRAPEATERRQAPRRRSSLDDDLYS</sequence>
<feature type="transmembrane region" description="Helical" evidence="2">
    <location>
        <begin position="6"/>
        <end position="24"/>
    </location>
</feature>
<name>A0A172QX41_9CORY</name>
<keyword evidence="2" id="KW-0812">Transmembrane</keyword>
<gene>
    <name evidence="4" type="ORF">ccrud_05020</name>
</gene>
<organism evidence="4 5">
    <name type="scientific">Corynebacterium crudilactis</name>
    <dbReference type="NCBI Taxonomy" id="1652495"/>
    <lineage>
        <taxon>Bacteria</taxon>
        <taxon>Bacillati</taxon>
        <taxon>Actinomycetota</taxon>
        <taxon>Actinomycetes</taxon>
        <taxon>Mycobacteriales</taxon>
        <taxon>Corynebacteriaceae</taxon>
        <taxon>Corynebacterium</taxon>
    </lineage>
</organism>
<keyword evidence="2" id="KW-0472">Membrane</keyword>
<keyword evidence="5" id="KW-1185">Reference proteome</keyword>
<feature type="domain" description="DUF6542" evidence="3">
    <location>
        <begin position="3"/>
        <end position="103"/>
    </location>
</feature>
<dbReference type="InterPro" id="IPR046672">
    <property type="entry name" value="DUF6542"/>
</dbReference>
<feature type="transmembrane region" description="Helical" evidence="2">
    <location>
        <begin position="29"/>
        <end position="52"/>
    </location>
</feature>
<reference evidence="4 5" key="1">
    <citation type="submission" date="2016-05" db="EMBL/GenBank/DDBJ databases">
        <title>Complete genome sequence of Corynebacterium crudilactis, a new Corynebacterium species isolated from raw cow's milk.</title>
        <authorList>
            <person name="Christian R."/>
            <person name="Zimmermann J."/>
            <person name="Lipski A."/>
            <person name="Kalinowski J."/>
        </authorList>
    </citation>
    <scope>NUCLEOTIDE SEQUENCE [LARGE SCALE GENOMIC DNA]</scope>
    <source>
        <strain evidence="4 5">JZ16</strain>
    </source>
</reference>
<feature type="compositionally biased region" description="Basic and acidic residues" evidence="1">
    <location>
        <begin position="185"/>
        <end position="194"/>
    </location>
</feature>
<dbReference type="Proteomes" id="UP000076929">
    <property type="component" value="Chromosome"/>
</dbReference>
<dbReference type="KEGG" id="ccjz:ccrud_05020"/>